<keyword evidence="2" id="KW-1185">Reference proteome</keyword>
<sequence length="70" mass="7945">MRSADVSGYRLARSQSVALRGEATERYKDNQNEMTASRVEKAFRRGLENADSECNMYSNPSASIYTRTDM</sequence>
<proteinExistence type="predicted"/>
<evidence type="ECO:0000313" key="2">
    <source>
        <dbReference type="Proteomes" id="UP000729357"/>
    </source>
</evidence>
<evidence type="ECO:0000313" key="1">
    <source>
        <dbReference type="EMBL" id="KAG9991734.1"/>
    </source>
</evidence>
<protein>
    <submittedName>
        <fullName evidence="1">Uncharacterized protein</fullName>
    </submittedName>
</protein>
<reference evidence="1" key="1">
    <citation type="journal article" date="2021" name="J Fungi (Basel)">
        <title>Virulence traits and population genomics of the black yeast Aureobasidium melanogenum.</title>
        <authorList>
            <person name="Cernosa A."/>
            <person name="Sun X."/>
            <person name="Gostincar C."/>
            <person name="Fang C."/>
            <person name="Gunde-Cimerman N."/>
            <person name="Song Z."/>
        </authorList>
    </citation>
    <scope>NUCLEOTIDE SEQUENCE</scope>
    <source>
        <strain evidence="1">EXF-9298</strain>
    </source>
</reference>
<reference evidence="1" key="2">
    <citation type="submission" date="2021-08" db="EMBL/GenBank/DDBJ databases">
        <authorList>
            <person name="Gostincar C."/>
            <person name="Sun X."/>
            <person name="Song Z."/>
            <person name="Gunde-Cimerman N."/>
        </authorList>
    </citation>
    <scope>NUCLEOTIDE SEQUENCE</scope>
    <source>
        <strain evidence="1">EXF-9298</strain>
    </source>
</reference>
<dbReference type="EMBL" id="JAHFXS010000001">
    <property type="protein sequence ID" value="KAG9991734.1"/>
    <property type="molecule type" value="Genomic_DNA"/>
</dbReference>
<gene>
    <name evidence="1" type="ORF">KCU98_g139</name>
</gene>
<name>A0A9P8K0K8_AURME</name>
<accession>A0A9P8K0K8</accession>
<feature type="non-terminal residue" evidence="1">
    <location>
        <position position="70"/>
    </location>
</feature>
<dbReference type="AlphaFoldDB" id="A0A9P8K0K8"/>
<comment type="caution">
    <text evidence="1">The sequence shown here is derived from an EMBL/GenBank/DDBJ whole genome shotgun (WGS) entry which is preliminary data.</text>
</comment>
<dbReference type="Proteomes" id="UP000729357">
    <property type="component" value="Unassembled WGS sequence"/>
</dbReference>
<organism evidence="1 2">
    <name type="scientific">Aureobasidium melanogenum</name>
    <name type="common">Aureobasidium pullulans var. melanogenum</name>
    <dbReference type="NCBI Taxonomy" id="46634"/>
    <lineage>
        <taxon>Eukaryota</taxon>
        <taxon>Fungi</taxon>
        <taxon>Dikarya</taxon>
        <taxon>Ascomycota</taxon>
        <taxon>Pezizomycotina</taxon>
        <taxon>Dothideomycetes</taxon>
        <taxon>Dothideomycetidae</taxon>
        <taxon>Dothideales</taxon>
        <taxon>Saccotheciaceae</taxon>
        <taxon>Aureobasidium</taxon>
    </lineage>
</organism>